<dbReference type="InterPro" id="IPR013892">
    <property type="entry name" value="Cyt_c_biogenesis_Cmc1-like"/>
</dbReference>
<proteinExistence type="inferred from homology"/>
<comment type="similarity">
    <text evidence="1 3">Belongs to the CMC family.</text>
</comment>
<evidence type="ECO:0000256" key="1">
    <source>
        <dbReference type="ARBA" id="ARBA00007347"/>
    </source>
</evidence>
<keyword evidence="5" id="KW-1185">Reference proteome</keyword>
<keyword evidence="3" id="KW-0496">Mitochondrion</keyword>
<comment type="subcellular location">
    <subcellularLocation>
        <location evidence="3">Mitochondrion inner membrane</location>
    </subcellularLocation>
</comment>
<evidence type="ECO:0000313" key="4">
    <source>
        <dbReference type="EMBL" id="KAF8478957.1"/>
    </source>
</evidence>
<dbReference type="OrthoDB" id="532630at2759"/>
<keyword evidence="3" id="KW-0999">Mitochondrion inner membrane</keyword>
<keyword evidence="3" id="KW-0143">Chaperone</keyword>
<name>A0A9P5T8H4_9AGAM</name>
<gene>
    <name evidence="4" type="ORF">DFH94DRAFT_632375</name>
</gene>
<sequence length="68" mass="7966">ACREFFEALERCHADVWAKWTGGCNQTKRELNKCLHGESVARAARNREDAKLRNARREKALRELHEND</sequence>
<keyword evidence="2" id="KW-1015">Disulfide bond</keyword>
<dbReference type="Pfam" id="PF08583">
    <property type="entry name" value="Cmc1"/>
    <property type="match status" value="1"/>
</dbReference>
<organism evidence="4 5">
    <name type="scientific">Russula ochroleuca</name>
    <dbReference type="NCBI Taxonomy" id="152965"/>
    <lineage>
        <taxon>Eukaryota</taxon>
        <taxon>Fungi</taxon>
        <taxon>Dikarya</taxon>
        <taxon>Basidiomycota</taxon>
        <taxon>Agaricomycotina</taxon>
        <taxon>Agaricomycetes</taxon>
        <taxon>Russulales</taxon>
        <taxon>Russulaceae</taxon>
        <taxon>Russula</taxon>
    </lineage>
</organism>
<dbReference type="EMBL" id="WHVB01000010">
    <property type="protein sequence ID" value="KAF8478957.1"/>
    <property type="molecule type" value="Genomic_DNA"/>
</dbReference>
<dbReference type="Proteomes" id="UP000759537">
    <property type="component" value="Unassembled WGS sequence"/>
</dbReference>
<reference evidence="4" key="2">
    <citation type="journal article" date="2020" name="Nat. Commun.">
        <title>Large-scale genome sequencing of mycorrhizal fungi provides insights into the early evolution of symbiotic traits.</title>
        <authorList>
            <person name="Miyauchi S."/>
            <person name="Kiss E."/>
            <person name="Kuo A."/>
            <person name="Drula E."/>
            <person name="Kohler A."/>
            <person name="Sanchez-Garcia M."/>
            <person name="Morin E."/>
            <person name="Andreopoulos B."/>
            <person name="Barry K.W."/>
            <person name="Bonito G."/>
            <person name="Buee M."/>
            <person name="Carver A."/>
            <person name="Chen C."/>
            <person name="Cichocki N."/>
            <person name="Clum A."/>
            <person name="Culley D."/>
            <person name="Crous P.W."/>
            <person name="Fauchery L."/>
            <person name="Girlanda M."/>
            <person name="Hayes R.D."/>
            <person name="Keri Z."/>
            <person name="LaButti K."/>
            <person name="Lipzen A."/>
            <person name="Lombard V."/>
            <person name="Magnuson J."/>
            <person name="Maillard F."/>
            <person name="Murat C."/>
            <person name="Nolan M."/>
            <person name="Ohm R.A."/>
            <person name="Pangilinan J."/>
            <person name="Pereira M.F."/>
            <person name="Perotto S."/>
            <person name="Peter M."/>
            <person name="Pfister S."/>
            <person name="Riley R."/>
            <person name="Sitrit Y."/>
            <person name="Stielow J.B."/>
            <person name="Szollosi G."/>
            <person name="Zifcakova L."/>
            <person name="Stursova M."/>
            <person name="Spatafora J.W."/>
            <person name="Tedersoo L."/>
            <person name="Vaario L.M."/>
            <person name="Yamada A."/>
            <person name="Yan M."/>
            <person name="Wang P."/>
            <person name="Xu J."/>
            <person name="Bruns T."/>
            <person name="Baldrian P."/>
            <person name="Vilgalys R."/>
            <person name="Dunand C."/>
            <person name="Henrissat B."/>
            <person name="Grigoriev I.V."/>
            <person name="Hibbett D."/>
            <person name="Nagy L.G."/>
            <person name="Martin F.M."/>
        </authorList>
    </citation>
    <scope>NUCLEOTIDE SEQUENCE</scope>
    <source>
        <strain evidence="4">Prilba</strain>
    </source>
</reference>
<evidence type="ECO:0000256" key="2">
    <source>
        <dbReference type="ARBA" id="ARBA00023157"/>
    </source>
</evidence>
<comment type="function">
    <text evidence="3">Required for mitochondrial cytochrome c oxidase (COX) assembly and respiration.</text>
</comment>
<dbReference type="GO" id="GO:0005743">
    <property type="term" value="C:mitochondrial inner membrane"/>
    <property type="evidence" value="ECO:0007669"/>
    <property type="project" value="UniProtKB-SubCell"/>
</dbReference>
<feature type="non-terminal residue" evidence="4">
    <location>
        <position position="68"/>
    </location>
</feature>
<comment type="caution">
    <text evidence="4">The sequence shown here is derived from an EMBL/GenBank/DDBJ whole genome shotgun (WGS) entry which is preliminary data.</text>
</comment>
<accession>A0A9P5T8H4</accession>
<dbReference type="AlphaFoldDB" id="A0A9P5T8H4"/>
<evidence type="ECO:0000256" key="3">
    <source>
        <dbReference type="RuleBase" id="RU364104"/>
    </source>
</evidence>
<protein>
    <recommendedName>
        <fullName evidence="3">COX assembly mitochondrial protein</fullName>
    </recommendedName>
</protein>
<evidence type="ECO:0000313" key="5">
    <source>
        <dbReference type="Proteomes" id="UP000759537"/>
    </source>
</evidence>
<reference evidence="4" key="1">
    <citation type="submission" date="2019-10" db="EMBL/GenBank/DDBJ databases">
        <authorList>
            <consortium name="DOE Joint Genome Institute"/>
            <person name="Kuo A."/>
            <person name="Miyauchi S."/>
            <person name="Kiss E."/>
            <person name="Drula E."/>
            <person name="Kohler A."/>
            <person name="Sanchez-Garcia M."/>
            <person name="Andreopoulos B."/>
            <person name="Barry K.W."/>
            <person name="Bonito G."/>
            <person name="Buee M."/>
            <person name="Carver A."/>
            <person name="Chen C."/>
            <person name="Cichocki N."/>
            <person name="Clum A."/>
            <person name="Culley D."/>
            <person name="Crous P.W."/>
            <person name="Fauchery L."/>
            <person name="Girlanda M."/>
            <person name="Hayes R."/>
            <person name="Keri Z."/>
            <person name="LaButti K."/>
            <person name="Lipzen A."/>
            <person name="Lombard V."/>
            <person name="Magnuson J."/>
            <person name="Maillard F."/>
            <person name="Morin E."/>
            <person name="Murat C."/>
            <person name="Nolan M."/>
            <person name="Ohm R."/>
            <person name="Pangilinan J."/>
            <person name="Pereira M."/>
            <person name="Perotto S."/>
            <person name="Peter M."/>
            <person name="Riley R."/>
            <person name="Sitrit Y."/>
            <person name="Stielow B."/>
            <person name="Szollosi G."/>
            <person name="Zifcakova L."/>
            <person name="Stursova M."/>
            <person name="Spatafora J.W."/>
            <person name="Tedersoo L."/>
            <person name="Vaario L.-M."/>
            <person name="Yamada A."/>
            <person name="Yan M."/>
            <person name="Wang P."/>
            <person name="Xu J."/>
            <person name="Bruns T."/>
            <person name="Baldrian P."/>
            <person name="Vilgalys R."/>
            <person name="Henrissat B."/>
            <person name="Grigoriev I.V."/>
            <person name="Hibbett D."/>
            <person name="Nagy L.G."/>
            <person name="Martin F.M."/>
        </authorList>
    </citation>
    <scope>NUCLEOTIDE SEQUENCE</scope>
    <source>
        <strain evidence="4">Prilba</strain>
    </source>
</reference>
<keyword evidence="3" id="KW-0472">Membrane</keyword>